<evidence type="ECO:0000313" key="1">
    <source>
        <dbReference type="EMBL" id="SCY14978.1"/>
    </source>
</evidence>
<keyword evidence="2" id="KW-1185">Reference proteome</keyword>
<reference evidence="1 2" key="1">
    <citation type="submission" date="2016-10" db="EMBL/GenBank/DDBJ databases">
        <authorList>
            <person name="de Groot N.N."/>
        </authorList>
    </citation>
    <scope>NUCLEOTIDE SEQUENCE [LARGE SCALE GENOMIC DNA]</scope>
    <source>
        <strain evidence="1 2">CGMCC 1.8925</strain>
    </source>
</reference>
<dbReference type="PANTHER" id="PTHR34472">
    <property type="entry name" value="SULFUR CARRIER PROTEIN THIS"/>
    <property type="match status" value="1"/>
</dbReference>
<dbReference type="Proteomes" id="UP000199502">
    <property type="component" value="Unassembled WGS sequence"/>
</dbReference>
<dbReference type="InterPro" id="IPR010035">
    <property type="entry name" value="Thi_S"/>
</dbReference>
<gene>
    <name evidence="1" type="ORF">SAMN05660710_00837</name>
</gene>
<dbReference type="InterPro" id="IPR012675">
    <property type="entry name" value="Beta-grasp_dom_sf"/>
</dbReference>
<sequence>MKIELNGAERDIAAATVAEALDELGFGDRRVATALNGAFLPASARPVQRLHDGDRLEVLTPMQGG</sequence>
<dbReference type="RefSeq" id="WP_090740573.1">
    <property type="nucleotide sequence ID" value="NZ_FMVT01000002.1"/>
</dbReference>
<accession>A0A1G5DKN0</accession>
<dbReference type="InterPro" id="IPR003749">
    <property type="entry name" value="ThiS/MoaD-like"/>
</dbReference>
<dbReference type="Pfam" id="PF02597">
    <property type="entry name" value="ThiS"/>
    <property type="match status" value="1"/>
</dbReference>
<dbReference type="NCBIfam" id="TIGR01683">
    <property type="entry name" value="thiS"/>
    <property type="match status" value="1"/>
</dbReference>
<dbReference type="Gene3D" id="3.10.20.30">
    <property type="match status" value="1"/>
</dbReference>
<dbReference type="CDD" id="cd00565">
    <property type="entry name" value="Ubl_ThiS"/>
    <property type="match status" value="1"/>
</dbReference>
<name>A0A1G5DKN0_9RHOB</name>
<dbReference type="InterPro" id="IPR016155">
    <property type="entry name" value="Mopterin_synth/thiamin_S_b"/>
</dbReference>
<dbReference type="PANTHER" id="PTHR34472:SF1">
    <property type="entry name" value="SULFUR CARRIER PROTEIN THIS"/>
    <property type="match status" value="1"/>
</dbReference>
<proteinExistence type="predicted"/>
<dbReference type="EMBL" id="FMVT01000002">
    <property type="protein sequence ID" value="SCY14978.1"/>
    <property type="molecule type" value="Genomic_DNA"/>
</dbReference>
<dbReference type="AlphaFoldDB" id="A0A1G5DKN0"/>
<dbReference type="SUPFAM" id="SSF54285">
    <property type="entry name" value="MoaD/ThiS"/>
    <property type="match status" value="1"/>
</dbReference>
<protein>
    <submittedName>
        <fullName evidence="1">Sulfur carrier protein</fullName>
    </submittedName>
</protein>
<organism evidence="1 2">
    <name type="scientific">Paracoccus tibetensis</name>
    <dbReference type="NCBI Taxonomy" id="336292"/>
    <lineage>
        <taxon>Bacteria</taxon>
        <taxon>Pseudomonadati</taxon>
        <taxon>Pseudomonadota</taxon>
        <taxon>Alphaproteobacteria</taxon>
        <taxon>Rhodobacterales</taxon>
        <taxon>Paracoccaceae</taxon>
        <taxon>Paracoccus</taxon>
    </lineage>
</organism>
<dbReference type="OrthoDB" id="197113at2"/>
<dbReference type="STRING" id="336292.SAMN05660710_00837"/>
<evidence type="ECO:0000313" key="2">
    <source>
        <dbReference type="Proteomes" id="UP000199502"/>
    </source>
</evidence>